<dbReference type="AlphaFoldDB" id="A0AAE3I4M1"/>
<sequence length="240" mass="27135">MRDWRLQATAKVAQDAILPGGGFAPAGTDITAASMSILKKSNVLLTVHVPNATALFFNIAHRTFVEARSLFDKHELGRHTKNRREFFMPEADAMAYMELMLEAVITAHTGIEAYANEAVPGGYVYTYWDKRTKKDVSLNREEIERRLTLCQKLGDVLPKAYSVPVPKGKSAWHGYQQLKHIRDRIMHMKAIDRKPTGPDIESVWDTLFRLDSPLLLARPIVEHFAGRIDPKPGWFGRLPA</sequence>
<gene>
    <name evidence="1" type="ORF">N5I87_11970</name>
</gene>
<comment type="caution">
    <text evidence="1">The sequence shown here is derived from an EMBL/GenBank/DDBJ whole genome shotgun (WGS) entry which is preliminary data.</text>
</comment>
<evidence type="ECO:0000313" key="2">
    <source>
        <dbReference type="Proteomes" id="UP001164374"/>
    </source>
</evidence>
<protein>
    <submittedName>
        <fullName evidence="1">Uncharacterized protein</fullName>
    </submittedName>
</protein>
<dbReference type="Proteomes" id="UP001164374">
    <property type="component" value="Unassembled WGS sequence"/>
</dbReference>
<reference evidence="1" key="2">
    <citation type="submission" date="2023-02" db="EMBL/GenBank/DDBJ databases">
        <authorList>
            <person name="Lu C.-H."/>
        </authorList>
    </citation>
    <scope>NUCLEOTIDE SEQUENCE</scope>
    <source>
        <strain evidence="1">22TCCZM01-4</strain>
    </source>
</reference>
<reference evidence="1" key="1">
    <citation type="journal article" date="2023" name="Front. Microbiol.">
        <title>Ralstonia chuxiongensis sp. nov., Ralstonia mojiangensis sp. nov., and Ralstonia soli sp. nov., isolated from tobacco fields, are three novel species in the family Burkholderiaceae.</title>
        <authorList>
            <person name="Lu C.H."/>
            <person name="Zhang Y.Y."/>
            <person name="Jiang N."/>
            <person name="Chen W."/>
            <person name="Shao X."/>
            <person name="Zhao Z.M."/>
            <person name="Lu W.L."/>
            <person name="Hu X."/>
            <person name="Xi Y.X."/>
            <person name="Zou S.Y."/>
            <person name="Wei Q.J."/>
            <person name="Lin Z.L."/>
            <person name="Gong L."/>
            <person name="Gai X.T."/>
            <person name="Zhang L.Q."/>
            <person name="Li J.Y."/>
            <person name="Jin Y."/>
            <person name="Xia Z.Y."/>
        </authorList>
    </citation>
    <scope>NUCLEOTIDE SEQUENCE</scope>
    <source>
        <strain evidence="1">22TCCZM01-4</strain>
    </source>
</reference>
<proteinExistence type="predicted"/>
<organism evidence="1 2">
    <name type="scientific">Ralstonia mojiangensis</name>
    <dbReference type="NCBI Taxonomy" id="2953895"/>
    <lineage>
        <taxon>Bacteria</taxon>
        <taxon>Pseudomonadati</taxon>
        <taxon>Pseudomonadota</taxon>
        <taxon>Betaproteobacteria</taxon>
        <taxon>Burkholderiales</taxon>
        <taxon>Burkholderiaceae</taxon>
        <taxon>Ralstonia</taxon>
    </lineage>
</organism>
<dbReference type="EMBL" id="JAOCQJ010000003">
    <property type="protein sequence ID" value="MCT7316721.1"/>
    <property type="molecule type" value="Genomic_DNA"/>
</dbReference>
<evidence type="ECO:0000313" key="1">
    <source>
        <dbReference type="EMBL" id="MCT7316721.1"/>
    </source>
</evidence>
<dbReference type="RefSeq" id="WP_260799608.1">
    <property type="nucleotide sequence ID" value="NZ_JAOCQJ010000003.1"/>
</dbReference>
<accession>A0AAE3I4M1</accession>
<name>A0AAE3I4M1_9RALS</name>